<sequence length="272" mass="30378">MASEALFAKVRERVKEYNLTEEEVRAIDTARRQISSHTTWGGITGGSVAFLLGKRKKFTALQTLALAGGGFLLGSQMGMISGAVAGAKTIKSLPNPQRLIELVKDVQREVIMAKGHRPDGVPRTVPPPSIRKSNQPEPEFVEDDAVASHDYARLEDGFQNDQAPATVAQPASDNQQGLSYYPQQRQQLGQQQQPQPNAWDKIRAENLPNNSWTKLRMEAQANRDDGSKIEQSRADTAKRLRERELTVEELPRTREELEQRGTARKNQWGDLI</sequence>
<feature type="region of interest" description="Disordered" evidence="1">
    <location>
        <begin position="219"/>
        <end position="272"/>
    </location>
</feature>
<dbReference type="OrthoDB" id="2438256at2759"/>
<keyword evidence="3" id="KW-1185">Reference proteome</keyword>
<reference evidence="2" key="1">
    <citation type="submission" date="2020-01" db="EMBL/GenBank/DDBJ databases">
        <title>Genome Sequencing of Three Apophysomyces-Like Fungal Strains Confirms a Novel Fungal Genus in the Mucoromycota with divergent Burkholderia-like Endosymbiotic Bacteria.</title>
        <authorList>
            <person name="Stajich J.E."/>
            <person name="Macias A.M."/>
            <person name="Carter-House D."/>
            <person name="Lovett B."/>
            <person name="Kasson L.R."/>
            <person name="Berry K."/>
            <person name="Grigoriev I."/>
            <person name="Chang Y."/>
            <person name="Spatafora J."/>
            <person name="Kasson M.T."/>
        </authorList>
    </citation>
    <scope>NUCLEOTIDE SEQUENCE</scope>
    <source>
        <strain evidence="2">NRRL A-21654</strain>
    </source>
</reference>
<dbReference type="AlphaFoldDB" id="A0A8H7BWF6"/>
<evidence type="ECO:0000313" key="3">
    <source>
        <dbReference type="Proteomes" id="UP000605846"/>
    </source>
</evidence>
<gene>
    <name evidence="2" type="ORF">EC973_008746</name>
</gene>
<protein>
    <submittedName>
        <fullName evidence="2">Uncharacterized protein</fullName>
    </submittedName>
</protein>
<feature type="region of interest" description="Disordered" evidence="1">
    <location>
        <begin position="116"/>
        <end position="139"/>
    </location>
</feature>
<accession>A0A8H7BWF6</accession>
<organism evidence="2 3">
    <name type="scientific">Apophysomyces ossiformis</name>
    <dbReference type="NCBI Taxonomy" id="679940"/>
    <lineage>
        <taxon>Eukaryota</taxon>
        <taxon>Fungi</taxon>
        <taxon>Fungi incertae sedis</taxon>
        <taxon>Mucoromycota</taxon>
        <taxon>Mucoromycotina</taxon>
        <taxon>Mucoromycetes</taxon>
        <taxon>Mucorales</taxon>
        <taxon>Mucorineae</taxon>
        <taxon>Mucoraceae</taxon>
        <taxon>Apophysomyces</taxon>
    </lineage>
</organism>
<evidence type="ECO:0000256" key="1">
    <source>
        <dbReference type="SAM" id="MobiDB-lite"/>
    </source>
</evidence>
<name>A0A8H7BWF6_9FUNG</name>
<dbReference type="EMBL" id="JABAYA010000079">
    <property type="protein sequence ID" value="KAF7726412.1"/>
    <property type="molecule type" value="Genomic_DNA"/>
</dbReference>
<evidence type="ECO:0000313" key="2">
    <source>
        <dbReference type="EMBL" id="KAF7726412.1"/>
    </source>
</evidence>
<feature type="compositionally biased region" description="Basic and acidic residues" evidence="1">
    <location>
        <begin position="219"/>
        <end position="261"/>
    </location>
</feature>
<proteinExistence type="predicted"/>
<dbReference type="Proteomes" id="UP000605846">
    <property type="component" value="Unassembled WGS sequence"/>
</dbReference>
<comment type="caution">
    <text evidence="2">The sequence shown here is derived from an EMBL/GenBank/DDBJ whole genome shotgun (WGS) entry which is preliminary data.</text>
</comment>